<feature type="domain" description="EamA" evidence="7">
    <location>
        <begin position="18"/>
        <end position="147"/>
    </location>
</feature>
<dbReference type="AlphaFoldDB" id="A0A0A2MYD5"/>
<evidence type="ECO:0000256" key="4">
    <source>
        <dbReference type="ARBA" id="ARBA00022989"/>
    </source>
</evidence>
<feature type="transmembrane region" description="Helical" evidence="6">
    <location>
        <begin position="223"/>
        <end position="241"/>
    </location>
</feature>
<dbReference type="STRING" id="511.UZ73_14980"/>
<dbReference type="EMBL" id="QEXO01000006">
    <property type="protein sequence ID" value="PWE12506.1"/>
    <property type="molecule type" value="Genomic_DNA"/>
</dbReference>
<evidence type="ECO:0000313" key="12">
    <source>
        <dbReference type="Proteomes" id="UP001211866"/>
    </source>
</evidence>
<comment type="subcellular location">
    <subcellularLocation>
        <location evidence="1">Membrane</location>
        <topology evidence="1">Multi-pass membrane protein</topology>
    </subcellularLocation>
</comment>
<dbReference type="PANTHER" id="PTHR32322">
    <property type="entry name" value="INNER MEMBRANE TRANSPORTER"/>
    <property type="match status" value="1"/>
</dbReference>
<dbReference type="GeneID" id="94040706"/>
<evidence type="ECO:0000313" key="8">
    <source>
        <dbReference type="EMBL" id="PWE12506.1"/>
    </source>
</evidence>
<gene>
    <name evidence="8" type="ORF">DF183_19455</name>
    <name evidence="10" type="ORF">M2J83_16645</name>
    <name evidence="9" type="ORF">MXF72_04010</name>
</gene>
<feature type="transmembrane region" description="Helical" evidence="6">
    <location>
        <begin position="159"/>
        <end position="178"/>
    </location>
</feature>
<dbReference type="OrthoDB" id="9784288at2"/>
<reference evidence="8 11" key="2">
    <citation type="submission" date="2018-05" db="EMBL/GenBank/DDBJ databases">
        <authorList>
            <person name="Lanie J.A."/>
            <person name="Ng W.-L."/>
            <person name="Kazmierczak K.M."/>
            <person name="Andrzejewski T.M."/>
            <person name="Davidsen T.M."/>
            <person name="Wayne K.J."/>
            <person name="Tettelin H."/>
            <person name="Glass J.I."/>
            <person name="Rusch D."/>
            <person name="Podicherti R."/>
            <person name="Tsui H.-C.T."/>
            <person name="Winkler M.E."/>
        </authorList>
    </citation>
    <scope>NUCLEOTIDE SEQUENCE [LARGE SCALE GENOMIC DNA]</scope>
    <source>
        <strain evidence="8 11">YBY</strain>
    </source>
</reference>
<evidence type="ECO:0000313" key="11">
    <source>
        <dbReference type="Proteomes" id="UP000245216"/>
    </source>
</evidence>
<dbReference type="InterPro" id="IPR037185">
    <property type="entry name" value="EmrE-like"/>
</dbReference>
<feature type="transmembrane region" description="Helical" evidence="6">
    <location>
        <begin position="12"/>
        <end position="34"/>
    </location>
</feature>
<feature type="transmembrane region" description="Helical" evidence="6">
    <location>
        <begin position="79"/>
        <end position="99"/>
    </location>
</feature>
<dbReference type="GO" id="GO:0016020">
    <property type="term" value="C:membrane"/>
    <property type="evidence" value="ECO:0007669"/>
    <property type="project" value="UniProtKB-SubCell"/>
</dbReference>
<dbReference type="RefSeq" id="WP_026485485.1">
    <property type="nucleotide sequence ID" value="NZ_CAXOJJ010000017.1"/>
</dbReference>
<feature type="transmembrane region" description="Helical" evidence="6">
    <location>
        <begin position="46"/>
        <end position="67"/>
    </location>
</feature>
<keyword evidence="3 6" id="KW-0812">Transmembrane</keyword>
<evidence type="ECO:0000313" key="10">
    <source>
        <dbReference type="EMBL" id="WBM37412.1"/>
    </source>
</evidence>
<dbReference type="KEGG" id="afa:UZ73_14980"/>
<dbReference type="eggNOG" id="COG0697">
    <property type="taxonomic scope" value="Bacteria"/>
</dbReference>
<reference evidence="10 12" key="4">
    <citation type="submission" date="2022-05" db="EMBL/GenBank/DDBJ databases">
        <title>Complete sequence of strain NY11312.</title>
        <authorList>
            <person name="Zhou D."/>
        </authorList>
    </citation>
    <scope>NUCLEOTIDE SEQUENCE [LARGE SCALE GENOMIC DNA]</scope>
    <source>
        <strain evidence="10 12">NY11312</strain>
    </source>
</reference>
<feature type="transmembrane region" description="Helical" evidence="6">
    <location>
        <begin position="253"/>
        <end position="271"/>
    </location>
</feature>
<dbReference type="Proteomes" id="UP001211866">
    <property type="component" value="Chromosome"/>
</dbReference>
<feature type="transmembrane region" description="Helical" evidence="6">
    <location>
        <begin position="277"/>
        <end position="293"/>
    </location>
</feature>
<comment type="similarity">
    <text evidence="2">Belongs to the EamA transporter family.</text>
</comment>
<feature type="transmembrane region" description="Helical" evidence="6">
    <location>
        <begin position="105"/>
        <end position="122"/>
    </location>
</feature>
<evidence type="ECO:0000256" key="3">
    <source>
        <dbReference type="ARBA" id="ARBA00022692"/>
    </source>
</evidence>
<dbReference type="SUPFAM" id="SSF103481">
    <property type="entry name" value="Multidrug resistance efflux transporter EmrE"/>
    <property type="match status" value="2"/>
</dbReference>
<evidence type="ECO:0000313" key="9">
    <source>
        <dbReference type="EMBL" id="UPL22258.1"/>
    </source>
</evidence>
<keyword evidence="4 6" id="KW-1133">Transmembrane helix</keyword>
<keyword evidence="5 6" id="KW-0472">Membrane</keyword>
<dbReference type="InterPro" id="IPR000620">
    <property type="entry name" value="EamA_dom"/>
</dbReference>
<evidence type="ECO:0000259" key="7">
    <source>
        <dbReference type="Pfam" id="PF00892"/>
    </source>
</evidence>
<protein>
    <submittedName>
        <fullName evidence="9">DMT family transporter</fullName>
    </submittedName>
    <submittedName>
        <fullName evidence="8">EamA/RhaT family transporter</fullName>
    </submittedName>
</protein>
<keyword evidence="12" id="KW-1185">Reference proteome</keyword>
<feature type="transmembrane region" description="Helical" evidence="6">
    <location>
        <begin position="134"/>
        <end position="153"/>
    </location>
</feature>
<proteinExistence type="inferred from homology"/>
<dbReference type="InterPro" id="IPR050638">
    <property type="entry name" value="AA-Vitamin_Transporters"/>
</dbReference>
<feature type="transmembrane region" description="Helical" evidence="6">
    <location>
        <begin position="190"/>
        <end position="211"/>
    </location>
</feature>
<name>A0A0A2MYD5_ALCFA</name>
<dbReference type="Proteomes" id="UP000245216">
    <property type="component" value="Unassembled WGS sequence"/>
</dbReference>
<sequence length="296" mass="31730">MSRSTSLPMPSTAPALLIYLYAFIGVTVFAFTLPMTRLAVQSFDPWLVGMARASIAGVFAAIILLATRSRRPTASEWRGIALSCTGVIVGWPVFSSIAMQTVPSSHGAVLSGLIPLATAIVASARSGEPLSRRFWMLSLLGAVLVLLYAFYIGEGALQTGDIWLALAVFMSGVGYAEGGRVARTLGGWRTICWCLAASLPLTIPATLWLTFPMTEMPSSQSVMALLYLALFSSLLGFFPWYKAMAMGGVARIGQVQLAQPFLTVLISAVWLSEQVDLLTWLSCIVIIAIIAASRRA</sequence>
<accession>A0A0A2MYD5</accession>
<dbReference type="Pfam" id="PF00892">
    <property type="entry name" value="EamA"/>
    <property type="match status" value="2"/>
</dbReference>
<feature type="domain" description="EamA" evidence="7">
    <location>
        <begin position="159"/>
        <end position="291"/>
    </location>
</feature>
<evidence type="ECO:0000256" key="1">
    <source>
        <dbReference type="ARBA" id="ARBA00004141"/>
    </source>
</evidence>
<evidence type="ECO:0000256" key="5">
    <source>
        <dbReference type="ARBA" id="ARBA00023136"/>
    </source>
</evidence>
<evidence type="ECO:0000256" key="6">
    <source>
        <dbReference type="SAM" id="Phobius"/>
    </source>
</evidence>
<organism evidence="8 11">
    <name type="scientific">Alcaligenes faecalis</name>
    <dbReference type="NCBI Taxonomy" id="511"/>
    <lineage>
        <taxon>Bacteria</taxon>
        <taxon>Pseudomonadati</taxon>
        <taxon>Pseudomonadota</taxon>
        <taxon>Betaproteobacteria</taxon>
        <taxon>Burkholderiales</taxon>
        <taxon>Alcaligenaceae</taxon>
        <taxon>Alcaligenes</taxon>
    </lineage>
</organism>
<accession>A0A0M9IEH3</accession>
<reference evidence="9" key="3">
    <citation type="submission" date="2022-04" db="EMBL/GenBank/DDBJ databases">
        <title>Genomic mining of Alcaligenes faecalis D334 producing ectoin and derivatives.</title>
        <authorList>
            <person name="Doan V.T."/>
            <person name="Quach N.T."/>
            <person name="Vu T.-H.-N."/>
            <person name="Phi Q.-T."/>
        </authorList>
    </citation>
    <scope>NUCLEOTIDE SEQUENCE</scope>
    <source>
        <strain evidence="9">D334</strain>
    </source>
</reference>
<dbReference type="PANTHER" id="PTHR32322:SF2">
    <property type="entry name" value="EAMA DOMAIN-CONTAINING PROTEIN"/>
    <property type="match status" value="1"/>
</dbReference>
<dbReference type="EMBL" id="CP095873">
    <property type="protein sequence ID" value="UPL22258.1"/>
    <property type="molecule type" value="Genomic_DNA"/>
</dbReference>
<dbReference type="EMBL" id="CP096916">
    <property type="protein sequence ID" value="WBM37412.1"/>
    <property type="molecule type" value="Genomic_DNA"/>
</dbReference>
<reference evidence="8 11" key="1">
    <citation type="submission" date="2018-05" db="EMBL/GenBank/DDBJ databases">
        <title>Genome Sequence of an Efficient Indole-Degrading Bacterium, Alcaligenes sp.YBY.</title>
        <authorList>
            <person name="Yang B."/>
        </authorList>
    </citation>
    <scope>NUCLEOTIDE SEQUENCE [LARGE SCALE GENOMIC DNA]</scope>
    <source>
        <strain evidence="8 11">YBY</strain>
    </source>
</reference>
<evidence type="ECO:0000256" key="2">
    <source>
        <dbReference type="ARBA" id="ARBA00007362"/>
    </source>
</evidence>
<dbReference type="Proteomes" id="UP000830925">
    <property type="component" value="Chromosome"/>
</dbReference>